<dbReference type="PANTHER" id="PTHR47171">
    <property type="entry name" value="FARA-RELATED"/>
    <property type="match status" value="1"/>
</dbReference>
<protein>
    <submittedName>
        <fullName evidence="8">Fungal specific transcription factor domain-containing protein</fullName>
    </submittedName>
</protein>
<dbReference type="GO" id="GO:0008270">
    <property type="term" value="F:zinc ion binding"/>
    <property type="evidence" value="ECO:0007669"/>
    <property type="project" value="InterPro"/>
</dbReference>
<feature type="compositionally biased region" description="Basic and acidic residues" evidence="6">
    <location>
        <begin position="536"/>
        <end position="545"/>
    </location>
</feature>
<feature type="domain" description="Xylanolytic transcriptional activator regulatory" evidence="7">
    <location>
        <begin position="259"/>
        <end position="334"/>
    </location>
</feature>
<evidence type="ECO:0000313" key="8">
    <source>
        <dbReference type="EMBL" id="KAJ9145456.1"/>
    </source>
</evidence>
<evidence type="ECO:0000256" key="6">
    <source>
        <dbReference type="SAM" id="MobiDB-lite"/>
    </source>
</evidence>
<evidence type="ECO:0000256" key="4">
    <source>
        <dbReference type="ARBA" id="ARBA00023163"/>
    </source>
</evidence>
<organism evidence="8 9">
    <name type="scientific">Pleurostoma richardsiae</name>
    <dbReference type="NCBI Taxonomy" id="41990"/>
    <lineage>
        <taxon>Eukaryota</taxon>
        <taxon>Fungi</taxon>
        <taxon>Dikarya</taxon>
        <taxon>Ascomycota</taxon>
        <taxon>Pezizomycotina</taxon>
        <taxon>Sordariomycetes</taxon>
        <taxon>Sordariomycetidae</taxon>
        <taxon>Calosphaeriales</taxon>
        <taxon>Pleurostomataceae</taxon>
        <taxon>Pleurostoma</taxon>
    </lineage>
</organism>
<evidence type="ECO:0000256" key="5">
    <source>
        <dbReference type="ARBA" id="ARBA00023242"/>
    </source>
</evidence>
<dbReference type="EMBL" id="JANBVO010000014">
    <property type="protein sequence ID" value="KAJ9145456.1"/>
    <property type="molecule type" value="Genomic_DNA"/>
</dbReference>
<dbReference type="CDD" id="cd12148">
    <property type="entry name" value="fungal_TF_MHR"/>
    <property type="match status" value="1"/>
</dbReference>
<keyword evidence="9" id="KW-1185">Reference proteome</keyword>
<dbReference type="SMART" id="SM00906">
    <property type="entry name" value="Fungal_trans"/>
    <property type="match status" value="1"/>
</dbReference>
<keyword evidence="4" id="KW-0804">Transcription</keyword>
<keyword evidence="1" id="KW-0862">Zinc</keyword>
<feature type="region of interest" description="Disordered" evidence="6">
    <location>
        <begin position="536"/>
        <end position="568"/>
    </location>
</feature>
<dbReference type="InterPro" id="IPR007219">
    <property type="entry name" value="XnlR_reg_dom"/>
</dbReference>
<dbReference type="Proteomes" id="UP001174694">
    <property type="component" value="Unassembled WGS sequence"/>
</dbReference>
<evidence type="ECO:0000313" key="9">
    <source>
        <dbReference type="Proteomes" id="UP001174694"/>
    </source>
</evidence>
<dbReference type="GO" id="GO:0003677">
    <property type="term" value="F:DNA binding"/>
    <property type="evidence" value="ECO:0007669"/>
    <property type="project" value="UniProtKB-KW"/>
</dbReference>
<comment type="caution">
    <text evidence="8">The sequence shown here is derived from an EMBL/GenBank/DDBJ whole genome shotgun (WGS) entry which is preliminary data.</text>
</comment>
<evidence type="ECO:0000256" key="3">
    <source>
        <dbReference type="ARBA" id="ARBA00023125"/>
    </source>
</evidence>
<evidence type="ECO:0000256" key="1">
    <source>
        <dbReference type="ARBA" id="ARBA00022833"/>
    </source>
</evidence>
<dbReference type="Pfam" id="PF04082">
    <property type="entry name" value="Fungal_trans"/>
    <property type="match status" value="1"/>
</dbReference>
<name>A0AA38S2G5_9PEZI</name>
<dbReference type="AlphaFoldDB" id="A0AA38S2G5"/>
<evidence type="ECO:0000256" key="2">
    <source>
        <dbReference type="ARBA" id="ARBA00023015"/>
    </source>
</evidence>
<evidence type="ECO:0000259" key="7">
    <source>
        <dbReference type="SMART" id="SM00906"/>
    </source>
</evidence>
<dbReference type="InterPro" id="IPR052073">
    <property type="entry name" value="Amide_Lactam_Regulators"/>
</dbReference>
<keyword evidence="3" id="KW-0238">DNA-binding</keyword>
<keyword evidence="5" id="KW-0539">Nucleus</keyword>
<sequence length="608" mass="68375">MNPQTGTQERTSKVLDVTVRQPPRSITAVEEVSSAFDSLGAGDEPRPLAVSGMADISKQTSILVDFLSQDFSLSPINDYQVTFNDNYCNITRVLANEFGRGFTEGIYHHRDAPFVKRHHGGGIPRPLTGAERAVLELQGAFVLPSQRIADSFVTAFFDRVQPMMPIIDRSEFLKHYYAMGSASPGVSLLLLQSILLSGSATYRHPDLALDPREVSWRLYVRAKALMDNRFEQDRLILVQAHLLFSTFGSDSCDDTIQNMWLSIGSAVRIAQGLGLHRALGNANASQSMRRQWKRIWWTLFVHDTLCSFEWGRPRSIHLPDSDVDLLTVSDFQLEEAGSLPSSEHTHFFIQLCELCFIISDWLDVFRPGGPRRRTQSEEERRQERIRKTRKCISDLTNWHHDLPGIMQAPLANSGFTLWTATLHITYYAAQLRFSALLPDSTDAVYEAASKITDICGDLDRQGLLHSLWNFGIHEFDLAMGQHARQVNSKSPGVSGVGFQNLRRGLPLIQQLCNRSFVASQGAVFYQQLIGKFEKHLQRGSEHSDVHTQGAPSDPGQQPTTPDLHTGVTPPWMAEAMENWENGFEFHEHSFANWTAQQAGQPWGWDTGL</sequence>
<dbReference type="GO" id="GO:0006351">
    <property type="term" value="P:DNA-templated transcription"/>
    <property type="evidence" value="ECO:0007669"/>
    <property type="project" value="InterPro"/>
</dbReference>
<dbReference type="PANTHER" id="PTHR47171:SF3">
    <property type="entry name" value="FARA-RELATED"/>
    <property type="match status" value="1"/>
</dbReference>
<gene>
    <name evidence="8" type="ORF">NKR23_g5441</name>
</gene>
<accession>A0AA38S2G5</accession>
<proteinExistence type="predicted"/>
<reference evidence="8" key="1">
    <citation type="submission" date="2022-07" db="EMBL/GenBank/DDBJ databases">
        <title>Fungi with potential for degradation of polypropylene.</title>
        <authorList>
            <person name="Gostincar C."/>
        </authorList>
    </citation>
    <scope>NUCLEOTIDE SEQUENCE</scope>
    <source>
        <strain evidence="8">EXF-13308</strain>
    </source>
</reference>
<keyword evidence="2" id="KW-0805">Transcription regulation</keyword>